<keyword evidence="1" id="KW-0862">Zinc</keyword>
<evidence type="ECO:0000259" key="3">
    <source>
        <dbReference type="PROSITE" id="PS50158"/>
    </source>
</evidence>
<sequence length="174" mass="19140">MYSKNAVLDKAPYPLATEERISLILSGIDDDTWANPLAAQCCTTVTELIDRAAQLDSRRRIITLDTRDAKDEPSTRRGQARLVNETVNAPQNNRGHEYSRPLQQRYGTARACFNCGDTGHLSRECSCQRPQPPSRRSNDDPAAATTPTETGHPSGKRIAFCTLPAARCQSLPAT</sequence>
<dbReference type="Gene3D" id="4.10.60.10">
    <property type="entry name" value="Zinc finger, CCHC-type"/>
    <property type="match status" value="1"/>
</dbReference>
<keyword evidence="5" id="KW-1185">Reference proteome</keyword>
<proteinExistence type="predicted"/>
<organism evidence="4 5">
    <name type="scientific">Amblyomma americanum</name>
    <name type="common">Lone star tick</name>
    <dbReference type="NCBI Taxonomy" id="6943"/>
    <lineage>
        <taxon>Eukaryota</taxon>
        <taxon>Metazoa</taxon>
        <taxon>Ecdysozoa</taxon>
        <taxon>Arthropoda</taxon>
        <taxon>Chelicerata</taxon>
        <taxon>Arachnida</taxon>
        <taxon>Acari</taxon>
        <taxon>Parasitiformes</taxon>
        <taxon>Ixodida</taxon>
        <taxon>Ixodoidea</taxon>
        <taxon>Ixodidae</taxon>
        <taxon>Amblyomminae</taxon>
        <taxon>Amblyomma</taxon>
    </lineage>
</organism>
<gene>
    <name evidence="4" type="ORF">V5799_005075</name>
</gene>
<name>A0AAQ4E0A4_AMBAM</name>
<dbReference type="AlphaFoldDB" id="A0AAQ4E0A4"/>
<dbReference type="GO" id="GO:0008270">
    <property type="term" value="F:zinc ion binding"/>
    <property type="evidence" value="ECO:0007669"/>
    <property type="project" value="UniProtKB-KW"/>
</dbReference>
<dbReference type="GO" id="GO:0003676">
    <property type="term" value="F:nucleic acid binding"/>
    <property type="evidence" value="ECO:0007669"/>
    <property type="project" value="InterPro"/>
</dbReference>
<evidence type="ECO:0000313" key="5">
    <source>
        <dbReference type="Proteomes" id="UP001321473"/>
    </source>
</evidence>
<evidence type="ECO:0000256" key="1">
    <source>
        <dbReference type="PROSITE-ProRule" id="PRU00047"/>
    </source>
</evidence>
<dbReference type="SUPFAM" id="SSF57756">
    <property type="entry name" value="Retrovirus zinc finger-like domains"/>
    <property type="match status" value="1"/>
</dbReference>
<keyword evidence="1" id="KW-0863">Zinc-finger</keyword>
<evidence type="ECO:0000313" key="4">
    <source>
        <dbReference type="EMBL" id="KAK8768144.1"/>
    </source>
</evidence>
<dbReference type="PROSITE" id="PS50158">
    <property type="entry name" value="ZF_CCHC"/>
    <property type="match status" value="1"/>
</dbReference>
<dbReference type="Proteomes" id="UP001321473">
    <property type="component" value="Unassembled WGS sequence"/>
</dbReference>
<accession>A0AAQ4E0A4</accession>
<dbReference type="InterPro" id="IPR036875">
    <property type="entry name" value="Znf_CCHC_sf"/>
</dbReference>
<dbReference type="InterPro" id="IPR001878">
    <property type="entry name" value="Znf_CCHC"/>
</dbReference>
<evidence type="ECO:0000256" key="2">
    <source>
        <dbReference type="SAM" id="MobiDB-lite"/>
    </source>
</evidence>
<reference evidence="4 5" key="1">
    <citation type="journal article" date="2023" name="Arcadia Sci">
        <title>De novo assembly of a long-read Amblyomma americanum tick genome.</title>
        <authorList>
            <person name="Chou S."/>
            <person name="Poskanzer K.E."/>
            <person name="Rollins M."/>
            <person name="Thuy-Boun P.S."/>
        </authorList>
    </citation>
    <scope>NUCLEOTIDE SEQUENCE [LARGE SCALE GENOMIC DNA]</scope>
    <source>
        <strain evidence="4">F_SG_1</strain>
        <tissue evidence="4">Salivary glands</tissue>
    </source>
</reference>
<dbReference type="EMBL" id="JARKHS020024437">
    <property type="protein sequence ID" value="KAK8768144.1"/>
    <property type="molecule type" value="Genomic_DNA"/>
</dbReference>
<protein>
    <recommendedName>
        <fullName evidence="3">CCHC-type domain-containing protein</fullName>
    </recommendedName>
</protein>
<feature type="domain" description="CCHC-type" evidence="3">
    <location>
        <begin position="112"/>
        <end position="125"/>
    </location>
</feature>
<keyword evidence="1" id="KW-0479">Metal-binding</keyword>
<dbReference type="Pfam" id="PF00098">
    <property type="entry name" value="zf-CCHC"/>
    <property type="match status" value="1"/>
</dbReference>
<feature type="region of interest" description="Disordered" evidence="2">
    <location>
        <begin position="124"/>
        <end position="156"/>
    </location>
</feature>
<comment type="caution">
    <text evidence="4">The sequence shown here is derived from an EMBL/GenBank/DDBJ whole genome shotgun (WGS) entry which is preliminary data.</text>
</comment>